<feature type="region of interest" description="Disordered" evidence="1">
    <location>
        <begin position="136"/>
        <end position="168"/>
    </location>
</feature>
<feature type="compositionally biased region" description="Polar residues" evidence="1">
    <location>
        <begin position="85"/>
        <end position="97"/>
    </location>
</feature>
<gene>
    <name evidence="2" type="ORF">PCL_12825</name>
</gene>
<organism evidence="2 3">
    <name type="scientific">Purpureocillium lilacinum</name>
    <name type="common">Paecilomyces lilacinus</name>
    <dbReference type="NCBI Taxonomy" id="33203"/>
    <lineage>
        <taxon>Eukaryota</taxon>
        <taxon>Fungi</taxon>
        <taxon>Dikarya</taxon>
        <taxon>Ascomycota</taxon>
        <taxon>Pezizomycotina</taxon>
        <taxon>Sordariomycetes</taxon>
        <taxon>Hypocreomycetidae</taxon>
        <taxon>Hypocreales</taxon>
        <taxon>Ophiocordycipitaceae</taxon>
        <taxon>Purpureocillium</taxon>
    </lineage>
</organism>
<evidence type="ECO:0000313" key="3">
    <source>
        <dbReference type="Proteomes" id="UP000245956"/>
    </source>
</evidence>
<evidence type="ECO:0000256" key="1">
    <source>
        <dbReference type="SAM" id="MobiDB-lite"/>
    </source>
</evidence>
<reference evidence="2 3" key="1">
    <citation type="journal article" date="2016" name="Front. Microbiol.">
        <title>Genome and transcriptome sequences reveal the specific parasitism of the nematophagous Purpureocillium lilacinum 36-1.</title>
        <authorList>
            <person name="Xie J."/>
            <person name="Li S."/>
            <person name="Mo C."/>
            <person name="Xiao X."/>
            <person name="Peng D."/>
            <person name="Wang G."/>
            <person name="Xiao Y."/>
        </authorList>
    </citation>
    <scope>NUCLEOTIDE SEQUENCE [LARGE SCALE GENOMIC DNA]</scope>
    <source>
        <strain evidence="2 3">36-1</strain>
    </source>
</reference>
<dbReference type="EMBL" id="LCWV01000009">
    <property type="protein sequence ID" value="PWI70426.1"/>
    <property type="molecule type" value="Genomic_DNA"/>
</dbReference>
<sequence>MYIDNDPDAQLPPSSTLTPPDLSWMLELVGHTQTTAALAWKPYPTQIPCLLTVGQSRGQAGCNKTAAAFVSPESSVISSHCQHPTKAASSRNSTSHAPTAWPKTALPDRDHYNTWVLIPPSRLQYCVTGASLTRQPVTEPLMSTPSTSPTPQSHQRGRQADGKGPWIL</sequence>
<dbReference type="AlphaFoldDB" id="A0A2U3E7G8"/>
<proteinExistence type="predicted"/>
<protein>
    <submittedName>
        <fullName evidence="2">Uncharacterized protein</fullName>
    </submittedName>
</protein>
<accession>A0A2U3E7G8</accession>
<evidence type="ECO:0000313" key="2">
    <source>
        <dbReference type="EMBL" id="PWI70426.1"/>
    </source>
</evidence>
<feature type="region of interest" description="Disordered" evidence="1">
    <location>
        <begin position="85"/>
        <end position="105"/>
    </location>
</feature>
<comment type="caution">
    <text evidence="2">The sequence shown here is derived from an EMBL/GenBank/DDBJ whole genome shotgun (WGS) entry which is preliminary data.</text>
</comment>
<name>A0A2U3E7G8_PURLI</name>
<dbReference type="Proteomes" id="UP000245956">
    <property type="component" value="Unassembled WGS sequence"/>
</dbReference>